<feature type="chain" id="PRO_5045670069" evidence="1">
    <location>
        <begin position="29"/>
        <end position="139"/>
    </location>
</feature>
<keyword evidence="3" id="KW-1185">Reference proteome</keyword>
<evidence type="ECO:0000313" key="3">
    <source>
        <dbReference type="Proteomes" id="UP000612282"/>
    </source>
</evidence>
<gene>
    <name evidence="2" type="ORF">Aco03nite_032830</name>
</gene>
<proteinExistence type="predicted"/>
<dbReference type="Proteomes" id="UP000612282">
    <property type="component" value="Unassembled WGS sequence"/>
</dbReference>
<name>A0ABQ3X8P1_9ACTN</name>
<accession>A0ABQ3X8P1</accession>
<dbReference type="RefSeq" id="WP_203796068.1">
    <property type="nucleotide sequence ID" value="NZ_BAAAQE010000036.1"/>
</dbReference>
<keyword evidence="1" id="KW-0732">Signal</keyword>
<organism evidence="2 3">
    <name type="scientific">Actinoplanes couchii</name>
    <dbReference type="NCBI Taxonomy" id="403638"/>
    <lineage>
        <taxon>Bacteria</taxon>
        <taxon>Bacillati</taxon>
        <taxon>Actinomycetota</taxon>
        <taxon>Actinomycetes</taxon>
        <taxon>Micromonosporales</taxon>
        <taxon>Micromonosporaceae</taxon>
        <taxon>Actinoplanes</taxon>
    </lineage>
</organism>
<reference evidence="2 3" key="1">
    <citation type="submission" date="2021-01" db="EMBL/GenBank/DDBJ databases">
        <title>Whole genome shotgun sequence of Actinoplanes couchii NBRC 106145.</title>
        <authorList>
            <person name="Komaki H."/>
            <person name="Tamura T."/>
        </authorList>
    </citation>
    <scope>NUCLEOTIDE SEQUENCE [LARGE SCALE GENOMIC DNA]</scope>
    <source>
        <strain evidence="2 3">NBRC 106145</strain>
    </source>
</reference>
<protein>
    <submittedName>
        <fullName evidence="2">Uncharacterized protein</fullName>
    </submittedName>
</protein>
<feature type="signal peptide" evidence="1">
    <location>
        <begin position="1"/>
        <end position="28"/>
    </location>
</feature>
<dbReference type="EMBL" id="BOMG01000042">
    <property type="protein sequence ID" value="GID54879.1"/>
    <property type="molecule type" value="Genomic_DNA"/>
</dbReference>
<evidence type="ECO:0000313" key="2">
    <source>
        <dbReference type="EMBL" id="GID54879.1"/>
    </source>
</evidence>
<comment type="caution">
    <text evidence="2">The sequence shown here is derived from an EMBL/GenBank/DDBJ whole genome shotgun (WGS) entry which is preliminary data.</text>
</comment>
<evidence type="ECO:0000256" key="1">
    <source>
        <dbReference type="SAM" id="SignalP"/>
    </source>
</evidence>
<sequence length="139" mass="15081">MTINLFRALFVSGAALTATALGATSAEAATKPVKNLNITVNTVDNGLCNHGVLEAVFETPLRRTTLFDLTVTTSRGKIFKPVYSDYTWGYINGGCVTKALVKDVRNRRLTGKVRAFTSDGEFVGQRTARIKLIHQTVGC</sequence>